<dbReference type="PROSITE" id="PS00216">
    <property type="entry name" value="SUGAR_TRANSPORT_1"/>
    <property type="match status" value="1"/>
</dbReference>
<keyword evidence="4 5" id="KW-0472">Membrane</keyword>
<gene>
    <name evidence="7" type="ORF">SAMN02746019_00012210</name>
</gene>
<keyword evidence="2 5" id="KW-0812">Transmembrane</keyword>
<sequence>MRRLRRFDRNVRLFLIALALHGFSSAIYGLWFNLHVLEGGGSRELLGLLNALPSALALGIGLPAGRWIDRIGRRPAMLLGVLLMGLGTVGVGLGTGPWPLGLGVGLIGVGYNLFVIAHAPFLAENASEAERAALFALSSAVLFWAGFAGELAGGALPDLFRVLGLVGPTPYAGPILFTALIDFASLGPLLAIREAPRAPMAARPMRGQGRPLRAPVFHMAVPNFLMGIGAALSIPFLNVYFHERYGLPDEILGALFALASALTGLATLLAPALARGIGRIPTVALTQGLSVIFLIGMALTDQTPLAALAMILRGALMNMASPLFTEFCMEQTPPAERATVSSILNLTWEAGWMIGATLSGLLQARYGLTAMLLGTAALYGLGTLHQYLAFAPRDRAPAPQPAPALRRPAG</sequence>
<evidence type="ECO:0000259" key="6">
    <source>
        <dbReference type="PROSITE" id="PS50850"/>
    </source>
</evidence>
<evidence type="ECO:0000256" key="1">
    <source>
        <dbReference type="ARBA" id="ARBA00004651"/>
    </source>
</evidence>
<evidence type="ECO:0000256" key="4">
    <source>
        <dbReference type="ARBA" id="ARBA00023136"/>
    </source>
</evidence>
<dbReference type="InterPro" id="IPR005829">
    <property type="entry name" value="Sugar_transporter_CS"/>
</dbReference>
<dbReference type="InParanoid" id="A0A212RDS2"/>
<dbReference type="InterPro" id="IPR036259">
    <property type="entry name" value="MFS_trans_sf"/>
</dbReference>
<evidence type="ECO:0000256" key="5">
    <source>
        <dbReference type="SAM" id="Phobius"/>
    </source>
</evidence>
<evidence type="ECO:0000313" key="7">
    <source>
        <dbReference type="EMBL" id="SNB70397.1"/>
    </source>
</evidence>
<dbReference type="Proteomes" id="UP000197025">
    <property type="component" value="Unassembled WGS sequence"/>
</dbReference>
<accession>A0A212RDS2</accession>
<feature type="transmembrane region" description="Helical" evidence="5">
    <location>
        <begin position="280"/>
        <end position="299"/>
    </location>
</feature>
<feature type="transmembrane region" description="Helical" evidence="5">
    <location>
        <begin position="370"/>
        <end position="390"/>
    </location>
</feature>
<feature type="transmembrane region" description="Helical" evidence="5">
    <location>
        <begin position="76"/>
        <end position="94"/>
    </location>
</feature>
<feature type="transmembrane region" description="Helical" evidence="5">
    <location>
        <begin position="45"/>
        <end position="64"/>
    </location>
</feature>
<keyword evidence="3 5" id="KW-1133">Transmembrane helix</keyword>
<dbReference type="PANTHER" id="PTHR23525">
    <property type="entry name" value="TRANSPORTER, PUTATIVE-RELATED"/>
    <property type="match status" value="1"/>
</dbReference>
<dbReference type="InterPro" id="IPR011701">
    <property type="entry name" value="MFS"/>
</dbReference>
<keyword evidence="8" id="KW-1185">Reference proteome</keyword>
<dbReference type="AlphaFoldDB" id="A0A212RDS2"/>
<dbReference type="GO" id="GO:0005886">
    <property type="term" value="C:plasma membrane"/>
    <property type="evidence" value="ECO:0007669"/>
    <property type="project" value="UniProtKB-SubCell"/>
</dbReference>
<dbReference type="PANTHER" id="PTHR23525:SF1">
    <property type="entry name" value="NODULIN-LIKE DOMAIN-CONTAINING PROTEIN"/>
    <property type="match status" value="1"/>
</dbReference>
<dbReference type="SUPFAM" id="SSF103473">
    <property type="entry name" value="MFS general substrate transporter"/>
    <property type="match status" value="1"/>
</dbReference>
<dbReference type="Pfam" id="PF07690">
    <property type="entry name" value="MFS_1"/>
    <property type="match status" value="1"/>
</dbReference>
<evidence type="ECO:0000313" key="8">
    <source>
        <dbReference type="Proteomes" id="UP000197025"/>
    </source>
</evidence>
<feature type="transmembrane region" description="Helical" evidence="5">
    <location>
        <begin position="175"/>
        <end position="195"/>
    </location>
</feature>
<dbReference type="OrthoDB" id="9810492at2"/>
<evidence type="ECO:0000256" key="2">
    <source>
        <dbReference type="ARBA" id="ARBA00022692"/>
    </source>
</evidence>
<feature type="transmembrane region" description="Helical" evidence="5">
    <location>
        <begin position="216"/>
        <end position="239"/>
    </location>
</feature>
<dbReference type="FunCoup" id="A0A212RDS2">
    <property type="interactions" value="61"/>
</dbReference>
<protein>
    <submittedName>
        <fullName evidence="7">Predicted arabinose efflux permease, MFS family</fullName>
    </submittedName>
</protein>
<dbReference type="GO" id="GO:0022857">
    <property type="term" value="F:transmembrane transporter activity"/>
    <property type="evidence" value="ECO:0007669"/>
    <property type="project" value="InterPro"/>
</dbReference>
<dbReference type="PROSITE" id="PS50850">
    <property type="entry name" value="MFS"/>
    <property type="match status" value="1"/>
</dbReference>
<feature type="domain" description="Major facilitator superfamily (MFS) profile" evidence="6">
    <location>
        <begin position="10"/>
        <end position="394"/>
    </location>
</feature>
<dbReference type="InterPro" id="IPR020846">
    <property type="entry name" value="MFS_dom"/>
</dbReference>
<organism evidence="7 8">
    <name type="scientific">Thermoflexus hugenholtzii JAD2</name>
    <dbReference type="NCBI Taxonomy" id="877466"/>
    <lineage>
        <taxon>Bacteria</taxon>
        <taxon>Bacillati</taxon>
        <taxon>Chloroflexota</taxon>
        <taxon>Thermoflexia</taxon>
        <taxon>Thermoflexales</taxon>
        <taxon>Thermoflexaceae</taxon>
        <taxon>Thermoflexus</taxon>
    </lineage>
</organism>
<feature type="transmembrane region" description="Helical" evidence="5">
    <location>
        <begin position="12"/>
        <end position="33"/>
    </location>
</feature>
<comment type="subcellular location">
    <subcellularLocation>
        <location evidence="1">Cell membrane</location>
        <topology evidence="1">Multi-pass membrane protein</topology>
    </subcellularLocation>
</comment>
<proteinExistence type="predicted"/>
<feature type="transmembrane region" description="Helical" evidence="5">
    <location>
        <begin position="100"/>
        <end position="122"/>
    </location>
</feature>
<feature type="transmembrane region" description="Helical" evidence="5">
    <location>
        <begin position="134"/>
        <end position="155"/>
    </location>
</feature>
<dbReference type="RefSeq" id="WP_159461720.1">
    <property type="nucleotide sequence ID" value="NZ_FYEK01000044.1"/>
</dbReference>
<name>A0A212RDS2_9CHLR</name>
<dbReference type="EMBL" id="FYEK01000044">
    <property type="protein sequence ID" value="SNB70397.1"/>
    <property type="molecule type" value="Genomic_DNA"/>
</dbReference>
<feature type="transmembrane region" description="Helical" evidence="5">
    <location>
        <begin position="251"/>
        <end position="273"/>
    </location>
</feature>
<evidence type="ECO:0000256" key="3">
    <source>
        <dbReference type="ARBA" id="ARBA00022989"/>
    </source>
</evidence>
<reference evidence="8" key="1">
    <citation type="submission" date="2017-06" db="EMBL/GenBank/DDBJ databases">
        <authorList>
            <person name="Varghese N."/>
            <person name="Submissions S."/>
        </authorList>
    </citation>
    <scope>NUCLEOTIDE SEQUENCE [LARGE SCALE GENOMIC DNA]</scope>
    <source>
        <strain evidence="8">JAD2</strain>
    </source>
</reference>
<dbReference type="Gene3D" id="1.20.1250.20">
    <property type="entry name" value="MFS general substrate transporter like domains"/>
    <property type="match status" value="2"/>
</dbReference>